<feature type="signal peptide" evidence="3">
    <location>
        <begin position="1"/>
        <end position="22"/>
    </location>
</feature>
<dbReference type="AlphaFoldDB" id="A0A346GAU2"/>
<protein>
    <submittedName>
        <fullName evidence="5">Insulin-like peptide 2</fullName>
    </submittedName>
</protein>
<evidence type="ECO:0000259" key="4">
    <source>
        <dbReference type="SMART" id="SM00078"/>
    </source>
</evidence>
<comment type="subcellular location">
    <subcellularLocation>
        <location evidence="2">Secreted</location>
    </subcellularLocation>
</comment>
<keyword evidence="3" id="KW-0732">Signal</keyword>
<dbReference type="InterPro" id="IPR022352">
    <property type="entry name" value="Ins/IGF/rlx"/>
</dbReference>
<dbReference type="SUPFAM" id="SSF56994">
    <property type="entry name" value="Insulin-like"/>
    <property type="match status" value="1"/>
</dbReference>
<dbReference type="InterPro" id="IPR016179">
    <property type="entry name" value="Insulin-like"/>
</dbReference>
<name>A0A346GAU2_MIZYE</name>
<evidence type="ECO:0000256" key="1">
    <source>
        <dbReference type="ARBA" id="ARBA00009034"/>
    </source>
</evidence>
<dbReference type="SMART" id="SM00078">
    <property type="entry name" value="IlGF"/>
    <property type="match status" value="1"/>
</dbReference>
<accession>A0A346GAU2</accession>
<dbReference type="OrthoDB" id="6330326at2759"/>
<dbReference type="InterPro" id="IPR022353">
    <property type="entry name" value="Insulin_CS"/>
</dbReference>
<dbReference type="GO" id="GO:0005576">
    <property type="term" value="C:extracellular region"/>
    <property type="evidence" value="ECO:0007669"/>
    <property type="project" value="UniProtKB-SubCell"/>
</dbReference>
<feature type="domain" description="Insulin-like" evidence="4">
    <location>
        <begin position="36"/>
        <end position="153"/>
    </location>
</feature>
<dbReference type="PROSITE" id="PS00262">
    <property type="entry name" value="INSULIN"/>
    <property type="match status" value="1"/>
</dbReference>
<evidence type="ECO:0000256" key="3">
    <source>
        <dbReference type="SAM" id="SignalP"/>
    </source>
</evidence>
<organism evidence="5">
    <name type="scientific">Mizuhopecten yessoensis</name>
    <name type="common">Japanese scallop</name>
    <name type="synonym">Patinopecten yessoensis</name>
    <dbReference type="NCBI Taxonomy" id="6573"/>
    <lineage>
        <taxon>Eukaryota</taxon>
        <taxon>Metazoa</taxon>
        <taxon>Spiralia</taxon>
        <taxon>Lophotrochozoa</taxon>
        <taxon>Mollusca</taxon>
        <taxon>Bivalvia</taxon>
        <taxon>Autobranchia</taxon>
        <taxon>Pteriomorphia</taxon>
        <taxon>Pectinida</taxon>
        <taxon>Pectinoidea</taxon>
        <taxon>Pectinidae</taxon>
        <taxon>Mizuhopecten</taxon>
    </lineage>
</organism>
<feature type="chain" id="PRO_5016897003" evidence="3">
    <location>
        <begin position="23"/>
        <end position="155"/>
    </location>
</feature>
<dbReference type="InterPro" id="IPR036438">
    <property type="entry name" value="Insulin-like_sf"/>
</dbReference>
<dbReference type="Pfam" id="PF00049">
    <property type="entry name" value="Insulin"/>
    <property type="match status" value="1"/>
</dbReference>
<keyword evidence="2" id="KW-0964">Secreted</keyword>
<dbReference type="Gene3D" id="1.10.100.10">
    <property type="entry name" value="Insulin-like"/>
    <property type="match status" value="1"/>
</dbReference>
<comment type="similarity">
    <text evidence="1 2">Belongs to the insulin family.</text>
</comment>
<evidence type="ECO:0000256" key="2">
    <source>
        <dbReference type="RuleBase" id="RU000406"/>
    </source>
</evidence>
<dbReference type="GO" id="GO:0005179">
    <property type="term" value="F:hormone activity"/>
    <property type="evidence" value="ECO:0007669"/>
    <property type="project" value="InterPro"/>
</dbReference>
<reference evidence="5" key="1">
    <citation type="submission" date="2018-03" db="EMBL/GenBank/DDBJ databases">
        <title>Identification and characterization of neuropeptides by transcriptome and proteome analyses in a bivalve mollusc Patinopecten yessoensis.</title>
        <authorList>
            <person name="Zhang M."/>
            <person name="Wang Y."/>
            <person name="Li Y."/>
            <person name="Li W."/>
            <person name="Li R."/>
            <person name="Xie X."/>
            <person name="Wang S."/>
            <person name="Hu X."/>
            <person name="Zhang L."/>
            <person name="Bao Z."/>
        </authorList>
    </citation>
    <scope>NUCLEOTIDE SEQUENCE</scope>
    <source>
        <tissue evidence="5">Ganglion</tissue>
    </source>
</reference>
<sequence length="155" mass="17368">MYGTINLTIAAICIYYLPSALADLEFSCSADATEREGTCGSHLADTISLICGGVFNMPDKRDGPAIRANPWSRFRSIVLGKRDTQRALVDNNEDWKDTVKALDKIKRKNIAKLKKVSLTKRNAFQYISTLRVSGVVCECCVHDCDWFEFSQYCGK</sequence>
<dbReference type="PRINTS" id="PR00276">
    <property type="entry name" value="INSULINFAMLY"/>
</dbReference>
<dbReference type="EMBL" id="MH045227">
    <property type="protein sequence ID" value="AXN93495.1"/>
    <property type="molecule type" value="mRNA"/>
</dbReference>
<dbReference type="PIRSF" id="PIRSF018431">
    <property type="entry name" value="Molluscan_insulin_rel_peptide"/>
    <property type="match status" value="1"/>
</dbReference>
<evidence type="ECO:0000313" key="5">
    <source>
        <dbReference type="EMBL" id="AXN93495.1"/>
    </source>
</evidence>
<proteinExistence type="evidence at transcript level"/>